<accession>A0A6V7W4I0</accession>
<sequence length="46" mass="5569">MFGATLCKLWRKMYNNHEIKGIILTICYKVFSANTIYFYCKIHYID</sequence>
<dbReference type="EMBL" id="CAJEWN010000404">
    <property type="protein sequence ID" value="CAD2181588.1"/>
    <property type="molecule type" value="Genomic_DNA"/>
</dbReference>
<reference evidence="2 3" key="1">
    <citation type="submission" date="2020-08" db="EMBL/GenBank/DDBJ databases">
        <authorList>
            <person name="Koutsovoulos G."/>
            <person name="Danchin GJ E."/>
        </authorList>
    </citation>
    <scope>NUCLEOTIDE SEQUENCE [LARGE SCALE GENOMIC DNA]</scope>
</reference>
<gene>
    <name evidence="2" type="ORF">MENT_LOCUS33741</name>
</gene>
<feature type="transmembrane region" description="Helical" evidence="1">
    <location>
        <begin position="21"/>
        <end position="39"/>
    </location>
</feature>
<dbReference type="AlphaFoldDB" id="A0A6V7W4I0"/>
<evidence type="ECO:0000313" key="2">
    <source>
        <dbReference type="EMBL" id="CAD2181588.1"/>
    </source>
</evidence>
<keyword evidence="1" id="KW-0472">Membrane</keyword>
<comment type="caution">
    <text evidence="2">The sequence shown here is derived from an EMBL/GenBank/DDBJ whole genome shotgun (WGS) entry which is preliminary data.</text>
</comment>
<keyword evidence="1" id="KW-1133">Transmembrane helix</keyword>
<protein>
    <submittedName>
        <fullName evidence="2">Uncharacterized protein</fullName>
    </submittedName>
</protein>
<name>A0A6V7W4I0_MELEN</name>
<dbReference type="Proteomes" id="UP000580250">
    <property type="component" value="Unassembled WGS sequence"/>
</dbReference>
<proteinExistence type="predicted"/>
<evidence type="ECO:0000313" key="3">
    <source>
        <dbReference type="Proteomes" id="UP000580250"/>
    </source>
</evidence>
<evidence type="ECO:0000256" key="1">
    <source>
        <dbReference type="SAM" id="Phobius"/>
    </source>
</evidence>
<keyword evidence="1" id="KW-0812">Transmembrane</keyword>
<organism evidence="2 3">
    <name type="scientific">Meloidogyne enterolobii</name>
    <name type="common">Root-knot nematode worm</name>
    <name type="synonym">Meloidogyne mayaguensis</name>
    <dbReference type="NCBI Taxonomy" id="390850"/>
    <lineage>
        <taxon>Eukaryota</taxon>
        <taxon>Metazoa</taxon>
        <taxon>Ecdysozoa</taxon>
        <taxon>Nematoda</taxon>
        <taxon>Chromadorea</taxon>
        <taxon>Rhabditida</taxon>
        <taxon>Tylenchina</taxon>
        <taxon>Tylenchomorpha</taxon>
        <taxon>Tylenchoidea</taxon>
        <taxon>Meloidogynidae</taxon>
        <taxon>Meloidogyninae</taxon>
        <taxon>Meloidogyne</taxon>
    </lineage>
</organism>